<dbReference type="HOGENOM" id="CLU_2645930_0_0_2"/>
<dbReference type="STRING" id="444158.MmarC6_1156"/>
<dbReference type="AlphaFoldDB" id="A9A9E6"/>
<evidence type="ECO:0000313" key="1">
    <source>
        <dbReference type="EMBL" id="ABX01969.1"/>
    </source>
</evidence>
<protein>
    <submittedName>
        <fullName evidence="1">Uncharacterized protein</fullName>
    </submittedName>
</protein>
<sequence length="76" mass="8903">MRVYSINRGKYIVTDSDFEKYLGEYKLIKGTKKEKIRNGSDGDIEKTVLLEDIRLCGKVVEWLSDDIMRIVNIFNE</sequence>
<proteinExistence type="predicted"/>
<accession>A9A9E6</accession>
<dbReference type="EMBL" id="CP000867">
    <property type="protein sequence ID" value="ABX01969.1"/>
    <property type="molecule type" value="Genomic_DNA"/>
</dbReference>
<name>A9A9E6_METM6</name>
<dbReference type="KEGG" id="mmx:MmarC6_1156"/>
<dbReference type="eggNOG" id="arCOG09536">
    <property type="taxonomic scope" value="Archaea"/>
</dbReference>
<gene>
    <name evidence="1" type="ordered locus">MmarC6_1156</name>
</gene>
<reference evidence="1" key="1">
    <citation type="submission" date="2007-10" db="EMBL/GenBank/DDBJ databases">
        <title>Complete sequence of Methanococcus maripaludis C6.</title>
        <authorList>
            <consortium name="US DOE Joint Genome Institute"/>
            <person name="Copeland A."/>
            <person name="Lucas S."/>
            <person name="Lapidus A."/>
            <person name="Barry K."/>
            <person name="Glavina del Rio T."/>
            <person name="Dalin E."/>
            <person name="Tice H."/>
            <person name="Pitluck S."/>
            <person name="Clum A."/>
            <person name="Schmutz J."/>
            <person name="Larimer F."/>
            <person name="Land M."/>
            <person name="Hauser L."/>
            <person name="Kyrpides N."/>
            <person name="Mikhailova N."/>
            <person name="Sieprawska-Lupa M."/>
            <person name="Whitman W.B."/>
            <person name="Richardson P."/>
        </authorList>
    </citation>
    <scope>NUCLEOTIDE SEQUENCE [LARGE SCALE GENOMIC DNA]</scope>
    <source>
        <strain evidence="1">C6</strain>
    </source>
</reference>
<dbReference type="OrthoDB" id="374755at2157"/>
<organism evidence="1">
    <name type="scientific">Methanococcus maripaludis (strain C6 / ATCC BAA-1332)</name>
    <dbReference type="NCBI Taxonomy" id="444158"/>
    <lineage>
        <taxon>Archaea</taxon>
        <taxon>Methanobacteriati</taxon>
        <taxon>Methanobacteriota</taxon>
        <taxon>Methanomada group</taxon>
        <taxon>Methanococci</taxon>
        <taxon>Methanococcales</taxon>
        <taxon>Methanococcaceae</taxon>
        <taxon>Methanococcus</taxon>
    </lineage>
</organism>